<dbReference type="OrthoDB" id="9785995at2"/>
<accession>A0A1C3RGB5</accession>
<keyword evidence="3" id="KW-1185">Reference proteome</keyword>
<dbReference type="Proteomes" id="UP000231658">
    <property type="component" value="Unassembled WGS sequence"/>
</dbReference>
<evidence type="ECO:0000313" key="3">
    <source>
        <dbReference type="Proteomes" id="UP000231658"/>
    </source>
</evidence>
<feature type="domain" description="Methyltransferase" evidence="1">
    <location>
        <begin position="92"/>
        <end position="186"/>
    </location>
</feature>
<evidence type="ECO:0000259" key="1">
    <source>
        <dbReference type="Pfam" id="PF13847"/>
    </source>
</evidence>
<dbReference type="EMBL" id="FLYE01000012">
    <property type="protein sequence ID" value="SCA56299.1"/>
    <property type="molecule type" value="Genomic_DNA"/>
</dbReference>
<dbReference type="PANTHER" id="PTHR43861">
    <property type="entry name" value="TRANS-ACONITATE 2-METHYLTRANSFERASE-RELATED"/>
    <property type="match status" value="1"/>
</dbReference>
<dbReference type="Gene3D" id="3.40.50.150">
    <property type="entry name" value="Vaccinia Virus protein VP39"/>
    <property type="match status" value="1"/>
</dbReference>
<dbReference type="AlphaFoldDB" id="A0A1C3RGB5"/>
<dbReference type="InterPro" id="IPR025714">
    <property type="entry name" value="Methyltranfer_dom"/>
</dbReference>
<evidence type="ECO:0000313" key="2">
    <source>
        <dbReference type="EMBL" id="SCA56299.1"/>
    </source>
</evidence>
<organism evidence="2 3">
    <name type="scientific">Candidatus Terasakiella magnetica</name>
    <dbReference type="NCBI Taxonomy" id="1867952"/>
    <lineage>
        <taxon>Bacteria</taxon>
        <taxon>Pseudomonadati</taxon>
        <taxon>Pseudomonadota</taxon>
        <taxon>Alphaproteobacteria</taxon>
        <taxon>Rhodospirillales</taxon>
        <taxon>Terasakiellaceae</taxon>
        <taxon>Terasakiella</taxon>
    </lineage>
</organism>
<proteinExistence type="predicted"/>
<dbReference type="SUPFAM" id="SSF53335">
    <property type="entry name" value="S-adenosyl-L-methionine-dependent methyltransferases"/>
    <property type="match status" value="1"/>
</dbReference>
<dbReference type="Pfam" id="PF13847">
    <property type="entry name" value="Methyltransf_31"/>
    <property type="match status" value="1"/>
</dbReference>
<dbReference type="RefSeq" id="WP_083222967.1">
    <property type="nucleotide sequence ID" value="NZ_FLYE01000012.1"/>
</dbReference>
<dbReference type="InterPro" id="IPR029063">
    <property type="entry name" value="SAM-dependent_MTases_sf"/>
</dbReference>
<name>A0A1C3RGB5_9PROT</name>
<protein>
    <recommendedName>
        <fullName evidence="1">Methyltransferase domain-containing protein</fullName>
    </recommendedName>
</protein>
<dbReference type="STRING" id="1867952.MTBPR1_20147"/>
<reference evidence="2 3" key="1">
    <citation type="submission" date="2016-07" db="EMBL/GenBank/DDBJ databases">
        <authorList>
            <person name="Lefevre C.T."/>
        </authorList>
    </citation>
    <scope>NUCLEOTIDE SEQUENCE [LARGE SCALE GENOMIC DNA]</scope>
    <source>
        <strain evidence="2">PR1</strain>
    </source>
</reference>
<sequence length="254" mass="28940">MSQDYSKLVSFLGIILKIIPLSLFEKLIKALLYGRLRANPSTEGLKTALKLDNTLYGICGQLAVSYDNGNHAKQRLTGYIDNFAHLATKMDGPYLDIGCGSGVLSHAIAQKTQQTVTGIDIIESKVKSASKRYKQNNLDFIVGDATQMALNQQYQTIILSNVLEHISERVSFLKALNNYHNPEQFLIRVPIFERDWRVPLKKELNIDWRLDSTHETEHTIREFKEEITKSGLRIHRSEVKWGEIWAVVKPKNES</sequence>
<gene>
    <name evidence="2" type="ORF">MTBPR1_20147</name>
</gene>
<dbReference type="CDD" id="cd02440">
    <property type="entry name" value="AdoMet_MTases"/>
    <property type="match status" value="1"/>
</dbReference>